<feature type="region of interest" description="Disordered" evidence="2">
    <location>
        <begin position="234"/>
        <end position="254"/>
    </location>
</feature>
<dbReference type="AlphaFoldDB" id="A0A9J8A302"/>
<feature type="coiled-coil region" evidence="1">
    <location>
        <begin position="482"/>
        <end position="551"/>
    </location>
</feature>
<feature type="coiled-coil region" evidence="1">
    <location>
        <begin position="318"/>
        <end position="345"/>
    </location>
</feature>
<evidence type="ECO:0000313" key="4">
    <source>
        <dbReference type="Proteomes" id="UP001108240"/>
    </source>
</evidence>
<dbReference type="OMA" id="CRRFECD"/>
<feature type="coiled-coil region" evidence="1">
    <location>
        <begin position="914"/>
        <end position="974"/>
    </location>
</feature>
<proteinExistence type="predicted"/>
<feature type="coiled-coil region" evidence="1">
    <location>
        <begin position="600"/>
        <end position="684"/>
    </location>
</feature>
<dbReference type="Ensembl" id="ENSCCRT00000188439.1">
    <property type="protein sequence ID" value="ENSCCRP00000137096.1"/>
    <property type="gene ID" value="ENSCCRG00000069211.1"/>
</dbReference>
<protein>
    <submittedName>
        <fullName evidence="3">Coiled-coil domain containing 171</fullName>
    </submittedName>
</protein>
<dbReference type="Gene3D" id="1.10.287.1490">
    <property type="match status" value="1"/>
</dbReference>
<sequence length="1212" mass="138445">MPTESPAVRPRHGNRAKRKDPVSTLRASHPRAAAPSAQNSQEEIDRLRDVIDRLQRDRRDAERETAEGFTLTAELRWKMNQLEKEKLDFTSKHNEEVAQYEAQVARLRAQVERGEAQRQTMEYDIAVVRRDAAAERRNTEEKMNDLKKDNRRLDVLNLELHQRVSDLQRSLEITQQARDDDLKGLTTELHERDHLLLSANAENDLLQADKSRLQTLIQEQTDTLQKVKCEMERMKRDREKNTEKLKHRSTELNRSTEREEKLRCDLEAALQKVKVLEQSVESERAAHLQSKFNSEIIQVTQMRMRDLEEALEVEKSSHAEVSSRLELLKQKCGELERAYDHERDKSRDTSHKLTQLEKDFLTMKTDLSAQLDQEKAASAELIGQLEQERAESAELSVKLQEQEKVWTERHQEISRAVVCVQQSYDGLYSDLDHVLQQYQQQGATHAHSTEDGGKHKASALMDVLRETLHYYNTQLQESVIVMQKLNDEVRHKDETITDLQRNMQECEARGVCVNEEVKRLRVCVANAAADLRSLKTQHTNTQTQMNKLQQQHHNDCQEKLTFLHTLYQRLLAGCVLVTPPHSMLGSFSWAELSAVVQEHVDRLTSDLSAANQKVSRLESVCEGKSAALESVSAQLRQREESWSKQREDLNTQHTHLNNQLQHKIQDLSRQLQQAEGRVHSLERTQCKQEQEVMCLVSASGVLAGCVRGLRRQVCALAWQKAVLQEQVCGADVLRSEVSRLLQALGDGGVKGRGTHRFRSCVIAVLAAGRLRALGRRSAVMFRVALGLGLQPLVSVNELKLGEEEEEEEEEDDGSRVMKTLTSSRLLVLIHTCMEELQQELNRSGGVKDSSCVLTAAQSSCRKLLQRLLSDVDSQCCGNYGKDSLARRLADGLNTLVKHSYCNSKMMMASLQKHMLEFTQRLHSAEVERRNLRLEISRINRTNSCRDTHTACVPLQRFESVCEELSSALQREQRAQALLHDQASQLQQLGLSMELHTGEELEKDRTLAQAVQSLSDAKLELRRKHQSLRSLGKQLSQSQQENKQLQHDITRAQNTLTTAEMNKESLMSYMKSVEEHLQEMKDHVILSRRPSSRDDFTLQLSRLSHIPSDLQRIMGNPEIEACQRLVMRFLELHQLVCSKVSSQERAISSYESHISTLKSELQHACLRERSGCIPLRASSDPSAEVDYGTCFLSDAAVSLRGSDLQRTVKERKH</sequence>
<feature type="compositionally biased region" description="Low complexity" evidence="2">
    <location>
        <begin position="26"/>
        <end position="37"/>
    </location>
</feature>
<evidence type="ECO:0000256" key="1">
    <source>
        <dbReference type="SAM" id="Coils"/>
    </source>
</evidence>
<feature type="coiled-coil region" evidence="1">
    <location>
        <begin position="90"/>
        <end position="156"/>
    </location>
</feature>
<name>A0A9J8A302_CYPCA</name>
<feature type="region of interest" description="Disordered" evidence="2">
    <location>
        <begin position="1"/>
        <end position="43"/>
    </location>
</feature>
<organism evidence="3 4">
    <name type="scientific">Cyprinus carpio carpio</name>
    <dbReference type="NCBI Taxonomy" id="630221"/>
    <lineage>
        <taxon>Eukaryota</taxon>
        <taxon>Metazoa</taxon>
        <taxon>Chordata</taxon>
        <taxon>Craniata</taxon>
        <taxon>Vertebrata</taxon>
        <taxon>Euteleostomi</taxon>
        <taxon>Actinopterygii</taxon>
        <taxon>Neopterygii</taxon>
        <taxon>Teleostei</taxon>
        <taxon>Ostariophysi</taxon>
        <taxon>Cypriniformes</taxon>
        <taxon>Cyprinidae</taxon>
        <taxon>Cyprininae</taxon>
        <taxon>Cyprinus</taxon>
    </lineage>
</organism>
<reference evidence="3" key="1">
    <citation type="submission" date="2025-08" db="UniProtKB">
        <authorList>
            <consortium name="Ensembl"/>
        </authorList>
    </citation>
    <scope>IDENTIFICATION</scope>
</reference>
<keyword evidence="4" id="KW-1185">Reference proteome</keyword>
<feature type="coiled-coil region" evidence="1">
    <location>
        <begin position="371"/>
        <end position="405"/>
    </location>
</feature>
<keyword evidence="1" id="KW-0175">Coiled coil</keyword>
<evidence type="ECO:0000313" key="3">
    <source>
        <dbReference type="Ensembl" id="ENSCCRP00000137096.1"/>
    </source>
</evidence>
<dbReference type="PANTHER" id="PTHR47899:SF1">
    <property type="entry name" value="COILED-COIL DOMAIN-CONTAINING PROTEIN 171"/>
    <property type="match status" value="1"/>
</dbReference>
<feature type="coiled-coil region" evidence="1">
    <location>
        <begin position="1027"/>
        <end position="1061"/>
    </location>
</feature>
<dbReference type="InterPro" id="IPR038820">
    <property type="entry name" value="CCDC171"/>
</dbReference>
<dbReference type="PANTHER" id="PTHR47899">
    <property type="entry name" value="COILED-COIL DOMAIN-CONTAINING PROTEIN 171"/>
    <property type="match status" value="1"/>
</dbReference>
<evidence type="ECO:0000256" key="2">
    <source>
        <dbReference type="SAM" id="MobiDB-lite"/>
    </source>
</evidence>
<accession>A0A9J8A302</accession>
<reference evidence="3" key="2">
    <citation type="submission" date="2025-09" db="UniProtKB">
        <authorList>
            <consortium name="Ensembl"/>
        </authorList>
    </citation>
    <scope>IDENTIFICATION</scope>
</reference>
<dbReference type="GeneTree" id="ENSGT00940000167699"/>
<dbReference type="Proteomes" id="UP001108240">
    <property type="component" value="Unplaced"/>
</dbReference>
<feature type="compositionally biased region" description="Basic residues" evidence="2">
    <location>
        <begin position="9"/>
        <end position="18"/>
    </location>
</feature>